<feature type="compositionally biased region" description="Polar residues" evidence="7">
    <location>
        <begin position="1889"/>
        <end position="1903"/>
    </location>
</feature>
<protein>
    <submittedName>
        <fullName evidence="9">A-kinase anchor protein 9</fullName>
    </submittedName>
</protein>
<evidence type="ECO:0000313" key="9">
    <source>
        <dbReference type="EMBL" id="MPC26891.1"/>
    </source>
</evidence>
<organism evidence="9 10">
    <name type="scientific">Portunus trituberculatus</name>
    <name type="common">Swimming crab</name>
    <name type="synonym">Neptunus trituberculatus</name>
    <dbReference type="NCBI Taxonomy" id="210409"/>
    <lineage>
        <taxon>Eukaryota</taxon>
        <taxon>Metazoa</taxon>
        <taxon>Ecdysozoa</taxon>
        <taxon>Arthropoda</taxon>
        <taxon>Crustacea</taxon>
        <taxon>Multicrustacea</taxon>
        <taxon>Malacostraca</taxon>
        <taxon>Eumalacostraca</taxon>
        <taxon>Eucarida</taxon>
        <taxon>Decapoda</taxon>
        <taxon>Pleocyemata</taxon>
        <taxon>Brachyura</taxon>
        <taxon>Eubrachyura</taxon>
        <taxon>Portunoidea</taxon>
        <taxon>Portunidae</taxon>
        <taxon>Portuninae</taxon>
        <taxon>Portunus</taxon>
    </lineage>
</organism>
<feature type="coiled-coil region" evidence="6">
    <location>
        <begin position="558"/>
        <end position="592"/>
    </location>
</feature>
<feature type="compositionally biased region" description="Low complexity" evidence="7">
    <location>
        <begin position="961"/>
        <end position="972"/>
    </location>
</feature>
<dbReference type="PANTHER" id="PTHR44981:SF2">
    <property type="entry name" value="PERICENTRIN-LIKE PROTEIN, ISOFORM F"/>
    <property type="match status" value="1"/>
</dbReference>
<feature type="domain" description="Pericentrin/AKAP-450 centrosomal targeting" evidence="8">
    <location>
        <begin position="1754"/>
        <end position="1831"/>
    </location>
</feature>
<keyword evidence="10" id="KW-1185">Reference proteome</keyword>
<keyword evidence="9" id="KW-0808">Transferase</keyword>
<evidence type="ECO:0000256" key="3">
    <source>
        <dbReference type="ARBA" id="ARBA00022553"/>
    </source>
</evidence>
<dbReference type="GO" id="GO:0005737">
    <property type="term" value="C:cytoplasm"/>
    <property type="evidence" value="ECO:0007669"/>
    <property type="project" value="UniProtKB-ARBA"/>
</dbReference>
<feature type="compositionally biased region" description="Low complexity" evidence="7">
    <location>
        <begin position="1852"/>
        <end position="1867"/>
    </location>
</feature>
<evidence type="ECO:0000313" key="10">
    <source>
        <dbReference type="Proteomes" id="UP000324222"/>
    </source>
</evidence>
<keyword evidence="5" id="KW-0206">Cytoskeleton</keyword>
<feature type="compositionally biased region" description="Pro residues" evidence="7">
    <location>
        <begin position="68"/>
        <end position="77"/>
    </location>
</feature>
<dbReference type="EMBL" id="VSRR010001666">
    <property type="protein sequence ID" value="MPC26891.1"/>
    <property type="molecule type" value="Genomic_DNA"/>
</dbReference>
<feature type="region of interest" description="Disordered" evidence="7">
    <location>
        <begin position="1852"/>
        <end position="1872"/>
    </location>
</feature>
<feature type="coiled-coil region" evidence="6">
    <location>
        <begin position="1707"/>
        <end position="1737"/>
    </location>
</feature>
<keyword evidence="4 6" id="KW-0175">Coiled coil</keyword>
<dbReference type="PANTHER" id="PTHR44981">
    <property type="entry name" value="PERICENTRIN-LIKE PROTEIN, ISOFORM F"/>
    <property type="match status" value="1"/>
</dbReference>
<keyword evidence="3" id="KW-0597">Phosphoprotein</keyword>
<feature type="region of interest" description="Disordered" evidence="7">
    <location>
        <begin position="225"/>
        <end position="245"/>
    </location>
</feature>
<feature type="region of interest" description="Disordered" evidence="7">
    <location>
        <begin position="942"/>
        <end position="992"/>
    </location>
</feature>
<proteinExistence type="predicted"/>
<feature type="compositionally biased region" description="Polar residues" evidence="7">
    <location>
        <begin position="973"/>
        <end position="990"/>
    </location>
</feature>
<evidence type="ECO:0000256" key="4">
    <source>
        <dbReference type="ARBA" id="ARBA00023054"/>
    </source>
</evidence>
<evidence type="ECO:0000256" key="6">
    <source>
        <dbReference type="SAM" id="Coils"/>
    </source>
</evidence>
<feature type="coiled-coil region" evidence="6">
    <location>
        <begin position="1557"/>
        <end position="1665"/>
    </location>
</feature>
<dbReference type="OrthoDB" id="6354508at2759"/>
<feature type="compositionally biased region" description="Pro residues" evidence="7">
    <location>
        <begin position="1218"/>
        <end position="1229"/>
    </location>
</feature>
<evidence type="ECO:0000256" key="5">
    <source>
        <dbReference type="ARBA" id="ARBA00023212"/>
    </source>
</evidence>
<accession>A0A5B7DYY9</accession>
<feature type="coiled-coil region" evidence="6">
    <location>
        <begin position="410"/>
        <end position="455"/>
    </location>
</feature>
<reference evidence="9 10" key="1">
    <citation type="submission" date="2019-05" db="EMBL/GenBank/DDBJ databases">
        <title>Another draft genome of Portunus trituberculatus and its Hox gene families provides insights of decapod evolution.</title>
        <authorList>
            <person name="Jeong J.-H."/>
            <person name="Song I."/>
            <person name="Kim S."/>
            <person name="Choi T."/>
            <person name="Kim D."/>
            <person name="Ryu S."/>
            <person name="Kim W."/>
        </authorList>
    </citation>
    <scope>NUCLEOTIDE SEQUENCE [LARGE SCALE GENOMIC DNA]</scope>
    <source>
        <tissue evidence="9">Muscle</tissue>
    </source>
</reference>
<evidence type="ECO:0000256" key="2">
    <source>
        <dbReference type="ARBA" id="ARBA00022490"/>
    </source>
</evidence>
<feature type="compositionally biased region" description="Low complexity" evidence="7">
    <location>
        <begin position="1529"/>
        <end position="1543"/>
    </location>
</feature>
<feature type="region of interest" description="Disordered" evidence="7">
    <location>
        <begin position="1273"/>
        <end position="1292"/>
    </location>
</feature>
<comment type="caution">
    <text evidence="9">The sequence shown here is derived from an EMBL/GenBank/DDBJ whole genome shotgun (WGS) entry which is preliminary data.</text>
</comment>
<feature type="region of interest" description="Disordered" evidence="7">
    <location>
        <begin position="1889"/>
        <end position="1908"/>
    </location>
</feature>
<evidence type="ECO:0000256" key="1">
    <source>
        <dbReference type="ARBA" id="ARBA00004300"/>
    </source>
</evidence>
<feature type="coiled-coil region" evidence="6">
    <location>
        <begin position="708"/>
        <end position="803"/>
    </location>
</feature>
<dbReference type="GO" id="GO:0007165">
    <property type="term" value="P:signal transduction"/>
    <property type="evidence" value="ECO:0007669"/>
    <property type="project" value="InterPro"/>
</dbReference>
<name>A0A5B7DYY9_PORTR</name>
<dbReference type="GO" id="GO:0016301">
    <property type="term" value="F:kinase activity"/>
    <property type="evidence" value="ECO:0007669"/>
    <property type="project" value="UniProtKB-KW"/>
</dbReference>
<feature type="coiled-coil region" evidence="6">
    <location>
        <begin position="648"/>
        <end position="682"/>
    </location>
</feature>
<keyword evidence="9" id="KW-0418">Kinase</keyword>
<evidence type="ECO:0000259" key="8">
    <source>
        <dbReference type="Pfam" id="PF10495"/>
    </source>
</evidence>
<dbReference type="InterPro" id="IPR019528">
    <property type="entry name" value="PACT_domain"/>
</dbReference>
<dbReference type="InterPro" id="IPR028745">
    <property type="entry name" value="AKAP9/Pericentrin"/>
</dbReference>
<comment type="subcellular location">
    <subcellularLocation>
        <location evidence="1">Cytoplasm</location>
        <location evidence="1">Cytoskeleton</location>
        <location evidence="1">Microtubule organizing center</location>
        <location evidence="1">Centrosome</location>
    </subcellularLocation>
</comment>
<feature type="region of interest" description="Disordered" evidence="7">
    <location>
        <begin position="1527"/>
        <end position="1553"/>
    </location>
</feature>
<sequence>MHSLFLQQHLQGLYSDRKSLKAGNDESDSGRDWYKKTVGLLSHVTLQLLHYYSVAQSLTHQPQEDAASPPPHPPESPTPGRILDLSFLSDCVGEEEEEMLAFSEDRALATGLMGRTTMGMEGEVEDAESALDGTAVSEGMMDDLDKDEQVRALLERSYPQLMAILKGRWDRVLVARLEKEVQELTISLQASAGMLRIFIHSVSGNENDLTPRVLRDEVQEEGVKSSVLKVGHSESMQEDDEQKKESDGILDFSVDVQQTTATKDITVPPSASILQQDLSCISEGLMQLLSQEESLPSFITLAPHDLQDKEQLRALLRQLCEAAQATASLKLELHHTQGLQQGLEEERHNLQEEVNRLTHYNKNLAGELQVLKDQLEETGQENQRPVSHYAAKMEATKDVRERVRVALSAKNVAELERGQLEARVRELEGLLEAVVRESETALETLRAKETDLSQQELDPRNFNNVRATSCREMASMNAWRGGNEDAFRLLGTPPLKEHASDRDQEVEELVAARDKLTLQLRERDAQLVHHASQEKEICDLREIIQSLESQVDSHCMKEAELHEQVQELADALTLAKQQAQHLSSQFRQIEKRLRDTTRGLEAMQLSGSLEDISAQDVEVTVDGGEGRLSPSTVDRRLEDQLVALECTTEVAIKRNKDLQITIQNLQAEFEEITAERDTLQERSREQLVKISSLEARLDEVRRADHPAAADMRQRLALLQEDLEEKREELTKKSIEVEELKHSLSSLREQLTNREGELQQLQSASLAQPHSLPQTAQDHLAVTHAQLEKDLAHKTHLIQSLQKELSEIKQPSSLSPSLAEDLILDKNAEISELSNKVKALMCAIQKVYLLIRGEGNLYEAQQVLSGVLGKEFVDSLNESEEQELLRRGEPEQMPSLVHDASIKEAAVIQVSPVPLQMSSKPGEDSVHTQPSLVEFSLMSAQTVPPPELSQVSEVTEDEQPKSQSTSASEAASSHTDSQRGASPRSHSSSAVGITLSREEYDAMCSTSMEITVHKAHIELLTQEIRSLNDYQAHLEEDFKAAQELLEAREAEILQLTEEVEDAPPMPLSTPIPQHPATQQEMTTRLKAYEEQVDHLSAAVQRKSEEMQQLSTQLEHVHAEMKERLFEASREAARIEQQFQQQILDLKEQHIAREKKLCQDYEERVAKQVEDVAQRINKNKEAAMARQQEVFEATLRQAVLERDQAQRELEQWRAASASPSPAPQVAPPSQPPEQQTATQLCASVDALVAGLKQELEKAGQLDLSMASLMRAGEGEASTRASSVVSDASDGEEPASINGRIQQLMSKIHKDGIEVLSLIDIMFLCKHCTQLDTSQRSFIASSGLMASSLLERGSTGEQTQLMRNLAAVEEELAKMEQEMKRKIGVLEFQLEQERMSGSEWKLSFESEKQHSRDLMEQLRKERLTGAEHVSELTLLRSQLLTIRLQLQKLQEENISLSECQENKGKQIENLQAALQVERSNFSRVSKVLSEERKVSGLTQAEQEAIIKDLRNSLENERGRIVALCSHLERMTSQHSTQPPTTATPTPVRHLKKSNPSRPTIEELQVQLAVERERCGELERACERERLQAVSQKEQAAAERVQSKIEVRKAEGRLAELTRTIRSLETEKQRLVRQMSHEKERLQHQDSRIKELEGEVRKLEADSRAQSEVHQVMAERMREESTQLHVAYTRALTKLSNHKNINIEEKLKTERQVWETEKASLQHMNQQYEAEVRRLRAEKNTHHSIPGTAEMQQLYGRYLQSEHWRKALVWQKQYLMLVIKGYSDTEQHTLARLTAMATSHIFPSSTSHSRILPPRRRFRVAVVVVVATCRMKNLVLRFHRKKRLCVAAQAAAYTTVSSPENSRPQSSSSVVRGREVWPSTPQAVSEAALSTSFTGLTPPTREPSVTATHRPLSATHRSLFQEDSEELNQYVERLDNIHSVLGLTHKRQ</sequence>
<feature type="coiled-coil region" evidence="6">
    <location>
        <begin position="306"/>
        <end position="381"/>
    </location>
</feature>
<gene>
    <name evidence="9" type="primary">AKAP9</name>
    <name evidence="9" type="ORF">E2C01_020044</name>
</gene>
<dbReference type="Proteomes" id="UP000324222">
    <property type="component" value="Unassembled WGS sequence"/>
</dbReference>
<feature type="region of interest" description="Disordered" evidence="7">
    <location>
        <begin position="60"/>
        <end position="81"/>
    </location>
</feature>
<feature type="coiled-coil region" evidence="6">
    <location>
        <begin position="1355"/>
        <end position="1382"/>
    </location>
</feature>
<evidence type="ECO:0000256" key="7">
    <source>
        <dbReference type="SAM" id="MobiDB-lite"/>
    </source>
</evidence>
<dbReference type="GO" id="GO:0060090">
    <property type="term" value="F:molecular adaptor activity"/>
    <property type="evidence" value="ECO:0007669"/>
    <property type="project" value="InterPro"/>
</dbReference>
<dbReference type="Pfam" id="PF10495">
    <property type="entry name" value="PACT_coil_coil"/>
    <property type="match status" value="1"/>
</dbReference>
<keyword evidence="2" id="KW-0963">Cytoplasm</keyword>
<dbReference type="GO" id="GO:0005813">
    <property type="term" value="C:centrosome"/>
    <property type="evidence" value="ECO:0007669"/>
    <property type="project" value="UniProtKB-SubCell"/>
</dbReference>
<feature type="region of interest" description="Disordered" evidence="7">
    <location>
        <begin position="1204"/>
        <end position="1235"/>
    </location>
</feature>